<gene>
    <name evidence="2" type="ORF">N0V89_000078</name>
</gene>
<dbReference type="AlphaFoldDB" id="A0A9W9CEL4"/>
<organism evidence="2 3">
    <name type="scientific">Didymosphaeria variabile</name>
    <dbReference type="NCBI Taxonomy" id="1932322"/>
    <lineage>
        <taxon>Eukaryota</taxon>
        <taxon>Fungi</taxon>
        <taxon>Dikarya</taxon>
        <taxon>Ascomycota</taxon>
        <taxon>Pezizomycotina</taxon>
        <taxon>Dothideomycetes</taxon>
        <taxon>Pleosporomycetidae</taxon>
        <taxon>Pleosporales</taxon>
        <taxon>Massarineae</taxon>
        <taxon>Didymosphaeriaceae</taxon>
        <taxon>Didymosphaeria</taxon>
    </lineage>
</organism>
<dbReference type="EMBL" id="JAPEUX010000001">
    <property type="protein sequence ID" value="KAJ4359523.1"/>
    <property type="molecule type" value="Genomic_DNA"/>
</dbReference>
<evidence type="ECO:0000313" key="2">
    <source>
        <dbReference type="EMBL" id="KAJ4359523.1"/>
    </source>
</evidence>
<evidence type="ECO:0000256" key="1">
    <source>
        <dbReference type="SAM" id="Phobius"/>
    </source>
</evidence>
<dbReference type="InterPro" id="IPR036305">
    <property type="entry name" value="RGS_sf"/>
</dbReference>
<evidence type="ECO:0008006" key="4">
    <source>
        <dbReference type="Google" id="ProtNLM"/>
    </source>
</evidence>
<reference evidence="2" key="1">
    <citation type="submission" date="2022-10" db="EMBL/GenBank/DDBJ databases">
        <title>Tapping the CABI collections for fungal endophytes: first genome assemblies for Collariella, Neodidymelliopsis, Ascochyta clinopodiicola, Didymella pomorum, Didymosphaeria variabile, Neocosmospora piperis and Neocucurbitaria cava.</title>
        <authorList>
            <person name="Hill R."/>
        </authorList>
    </citation>
    <scope>NUCLEOTIDE SEQUENCE</scope>
    <source>
        <strain evidence="2">IMI 356815</strain>
    </source>
</reference>
<feature type="transmembrane region" description="Helical" evidence="1">
    <location>
        <begin position="6"/>
        <end position="27"/>
    </location>
</feature>
<dbReference type="RefSeq" id="XP_056075725.1">
    <property type="nucleotide sequence ID" value="XM_056208903.1"/>
</dbReference>
<dbReference type="GeneID" id="80903608"/>
<evidence type="ECO:0000313" key="3">
    <source>
        <dbReference type="Proteomes" id="UP001140513"/>
    </source>
</evidence>
<dbReference type="SUPFAM" id="SSF48097">
    <property type="entry name" value="Regulator of G-protein signaling, RGS"/>
    <property type="match status" value="1"/>
</dbReference>
<dbReference type="Gene3D" id="1.10.167.10">
    <property type="entry name" value="Regulator of G-protein Signalling 4, domain 2"/>
    <property type="match status" value="1"/>
</dbReference>
<name>A0A9W9CEL4_9PLEO</name>
<keyword evidence="1" id="KW-0472">Membrane</keyword>
<keyword evidence="1" id="KW-1133">Transmembrane helix</keyword>
<dbReference type="OrthoDB" id="5313079at2759"/>
<proteinExistence type="predicted"/>
<keyword evidence="1" id="KW-0812">Transmembrane</keyword>
<protein>
    <recommendedName>
        <fullName evidence="4">RGS domain-containing protein</fullName>
    </recommendedName>
</protein>
<comment type="caution">
    <text evidence="2">The sequence shown here is derived from an EMBL/GenBank/DDBJ whole genome shotgun (WGS) entry which is preliminary data.</text>
</comment>
<sequence length="319" mass="36280">MTYFIPPMWFSVCIFFMELVTIGFPIFEIFKTHRLRQETLDAIAAWEKRQELISPSSSNFSSDCSTKQGTAVSSKSFTIKEVHLASKKSIDSQRSDLYTMAGLENALRTNAVPLLQFAALRDFSGENISFLTHLADWRRSWLHLSVSTAQHRRQQFIAAVSIYAHFVSPSVSEFPINIRHANMAALRDLFEDAANRIFRKRSIASNYSPTPFEDASLDSDSMVELRSGVNVGTFGRANLNSVSNMIRPGYEDVLTAYAIPEAFKETVFDAAEKEIKYLVLTNTWPKFVNDAYASSQQDNGELKETKHHDWFRRSILCDK</sequence>
<keyword evidence="3" id="KW-1185">Reference proteome</keyword>
<dbReference type="Proteomes" id="UP001140513">
    <property type="component" value="Unassembled WGS sequence"/>
</dbReference>
<dbReference type="InterPro" id="IPR044926">
    <property type="entry name" value="RGS_subdomain_2"/>
</dbReference>
<accession>A0A9W9CEL4</accession>